<reference evidence="3 4" key="1">
    <citation type="journal article" date="2013" name="Int. J. Syst. Evol. Microbiol.">
        <title>Kordia antarctica sp. nov., isolated from Antarctic seawater.</title>
        <authorList>
            <person name="Baek K."/>
            <person name="Choi A."/>
            <person name="Kang I."/>
            <person name="Lee K."/>
            <person name="Cho J.C."/>
        </authorList>
    </citation>
    <scope>NUCLEOTIDE SEQUENCE [LARGE SCALE GENOMIC DNA]</scope>
    <source>
        <strain evidence="3 4">IMCC3317</strain>
    </source>
</reference>
<gene>
    <name evidence="3" type="ORF">IMCC3317_28680</name>
</gene>
<evidence type="ECO:0000313" key="3">
    <source>
        <dbReference type="EMBL" id="QHI37489.1"/>
    </source>
</evidence>
<dbReference type="Pfam" id="PF08840">
    <property type="entry name" value="BAAT_C"/>
    <property type="match status" value="1"/>
</dbReference>
<keyword evidence="4" id="KW-1185">Reference proteome</keyword>
<dbReference type="Proteomes" id="UP000464657">
    <property type="component" value="Chromosome"/>
</dbReference>
<dbReference type="PANTHER" id="PTHR10824">
    <property type="entry name" value="ACYL-COENZYME A THIOESTERASE-RELATED"/>
    <property type="match status" value="1"/>
</dbReference>
<dbReference type="OrthoDB" id="8922993at2"/>
<dbReference type="InterPro" id="IPR029058">
    <property type="entry name" value="AB_hydrolase_fold"/>
</dbReference>
<dbReference type="AlphaFoldDB" id="A0A7L4ZM29"/>
<accession>A0A7L4ZM29</accession>
<dbReference type="RefSeq" id="WP_160130111.1">
    <property type="nucleotide sequence ID" value="NZ_CP019288.1"/>
</dbReference>
<dbReference type="PANTHER" id="PTHR10824:SF4">
    <property type="entry name" value="ACYL-COENZYME A THIOESTERASE 1-LIKE"/>
    <property type="match status" value="1"/>
</dbReference>
<proteinExistence type="predicted"/>
<organism evidence="3 4">
    <name type="scientific">Kordia antarctica</name>
    <dbReference type="NCBI Taxonomy" id="1218801"/>
    <lineage>
        <taxon>Bacteria</taxon>
        <taxon>Pseudomonadati</taxon>
        <taxon>Bacteroidota</taxon>
        <taxon>Flavobacteriia</taxon>
        <taxon>Flavobacteriales</taxon>
        <taxon>Flavobacteriaceae</taxon>
        <taxon>Kordia</taxon>
    </lineage>
</organism>
<sequence>MISSKNIQRVFLLIFLISTTAFHAQVTLQTKNTEAVLYLGKSEKQPLIVGLGGSEGGNAWTSDYWKKTRDQFLEKGYSFLAIGYFNATETPKLLEKIALEDVHNAILKATQHKNVDSERIAIVGGSRGGDLALLLASYYDDIDCVVSLVPSHAVFPGNTNHFTTSSWTYNNAELPFIPVNEASVPFLMKRDLRGTFTAMLQDTVAEQKALIKVENIKAPILLISATEDEIAPTTPMCNKIINRLKQHDFPYYTEHIAIVGSHAKPLQHFELVFNFLKHKFPVNK</sequence>
<evidence type="ECO:0000259" key="2">
    <source>
        <dbReference type="Pfam" id="PF08840"/>
    </source>
</evidence>
<dbReference type="Gene3D" id="3.40.50.1820">
    <property type="entry name" value="alpha/beta hydrolase"/>
    <property type="match status" value="1"/>
</dbReference>
<dbReference type="GO" id="GO:0006637">
    <property type="term" value="P:acyl-CoA metabolic process"/>
    <property type="evidence" value="ECO:0007669"/>
    <property type="project" value="TreeGrafter"/>
</dbReference>
<dbReference type="InterPro" id="IPR014940">
    <property type="entry name" value="BAAT_C"/>
</dbReference>
<feature type="domain" description="BAAT/Acyl-CoA thioester hydrolase C-terminal" evidence="2">
    <location>
        <begin position="104"/>
        <end position="250"/>
    </location>
</feature>
<evidence type="ECO:0000256" key="1">
    <source>
        <dbReference type="SAM" id="SignalP"/>
    </source>
</evidence>
<feature type="signal peptide" evidence="1">
    <location>
        <begin position="1"/>
        <end position="23"/>
    </location>
</feature>
<dbReference type="GO" id="GO:0006631">
    <property type="term" value="P:fatty acid metabolic process"/>
    <property type="evidence" value="ECO:0007669"/>
    <property type="project" value="TreeGrafter"/>
</dbReference>
<keyword evidence="1" id="KW-0732">Signal</keyword>
<dbReference type="EMBL" id="CP019288">
    <property type="protein sequence ID" value="QHI37489.1"/>
    <property type="molecule type" value="Genomic_DNA"/>
</dbReference>
<feature type="chain" id="PRO_5029619822" description="BAAT/Acyl-CoA thioester hydrolase C-terminal domain-containing protein" evidence="1">
    <location>
        <begin position="24"/>
        <end position="284"/>
    </location>
</feature>
<dbReference type="GO" id="GO:0047617">
    <property type="term" value="F:fatty acyl-CoA hydrolase activity"/>
    <property type="evidence" value="ECO:0007669"/>
    <property type="project" value="TreeGrafter"/>
</dbReference>
<dbReference type="KEGG" id="kan:IMCC3317_28680"/>
<name>A0A7L4ZM29_9FLAO</name>
<protein>
    <recommendedName>
        <fullName evidence="2">BAAT/Acyl-CoA thioester hydrolase C-terminal domain-containing protein</fullName>
    </recommendedName>
</protein>
<dbReference type="SUPFAM" id="SSF53474">
    <property type="entry name" value="alpha/beta-Hydrolases"/>
    <property type="match status" value="1"/>
</dbReference>
<evidence type="ECO:0000313" key="4">
    <source>
        <dbReference type="Proteomes" id="UP000464657"/>
    </source>
</evidence>